<comment type="caution">
    <text evidence="2">The sequence shown here is derived from an EMBL/GenBank/DDBJ whole genome shotgun (WGS) entry which is preliminary data.</text>
</comment>
<protein>
    <submittedName>
        <fullName evidence="2">YscO family type III secretion system apparatus protein</fullName>
    </submittedName>
</protein>
<gene>
    <name evidence="2" type="ORF">RY831_16290</name>
</gene>
<proteinExistence type="predicted"/>
<organism evidence="2 3">
    <name type="scientific">Noviherbaspirillum album</name>
    <dbReference type="NCBI Taxonomy" id="3080276"/>
    <lineage>
        <taxon>Bacteria</taxon>
        <taxon>Pseudomonadati</taxon>
        <taxon>Pseudomonadota</taxon>
        <taxon>Betaproteobacteria</taxon>
        <taxon>Burkholderiales</taxon>
        <taxon>Oxalobacteraceae</taxon>
        <taxon>Noviherbaspirillum</taxon>
    </lineage>
</organism>
<dbReference type="InterPro" id="IPR053716">
    <property type="entry name" value="Flag_assembly_chemotaxis_eff"/>
</dbReference>
<accession>A0ABU6JAQ1</accession>
<reference evidence="2 3" key="1">
    <citation type="submission" date="2023-10" db="EMBL/GenBank/DDBJ databases">
        <title>Noviherbaspirillum sp. CPCC 100848 genome assembly.</title>
        <authorList>
            <person name="Li X.Y."/>
            <person name="Fang X.M."/>
        </authorList>
    </citation>
    <scope>NUCLEOTIDE SEQUENCE [LARGE SCALE GENOMIC DNA]</scope>
    <source>
        <strain evidence="2 3">CPCC 100848</strain>
    </source>
</reference>
<feature type="region of interest" description="Disordered" evidence="1">
    <location>
        <begin position="130"/>
        <end position="165"/>
    </location>
</feature>
<keyword evidence="3" id="KW-1185">Reference proteome</keyword>
<evidence type="ECO:0000313" key="2">
    <source>
        <dbReference type="EMBL" id="MEC4720724.1"/>
    </source>
</evidence>
<sequence>MSVFQELLAIKTFRKNKAEMALSRSRLMLADANAARDLMQQRLTEYRKQADEQEKAWYRDLCTRIVRLADIEDLQQSVVMLRQRERNHEEALAEAEKARQQATEAFNTDREQLAVANRMREKFVELAQAHEMEVGRESERKEDLEMEEAASVSRDREEWGGVEND</sequence>
<name>A0ABU6JAQ1_9BURK</name>
<dbReference type="EMBL" id="JAWIIV010000013">
    <property type="protein sequence ID" value="MEC4720724.1"/>
    <property type="molecule type" value="Genomic_DNA"/>
</dbReference>
<dbReference type="RefSeq" id="WP_326507440.1">
    <property type="nucleotide sequence ID" value="NZ_JAWIIV010000013.1"/>
</dbReference>
<feature type="compositionally biased region" description="Basic and acidic residues" evidence="1">
    <location>
        <begin position="130"/>
        <end position="143"/>
    </location>
</feature>
<evidence type="ECO:0000313" key="3">
    <source>
        <dbReference type="Proteomes" id="UP001352263"/>
    </source>
</evidence>
<dbReference type="Pfam" id="PF07321">
    <property type="entry name" value="YscO"/>
    <property type="match status" value="1"/>
</dbReference>
<dbReference type="Gene3D" id="1.10.287.1700">
    <property type="match status" value="1"/>
</dbReference>
<dbReference type="Proteomes" id="UP001352263">
    <property type="component" value="Unassembled WGS sequence"/>
</dbReference>
<evidence type="ECO:0000256" key="1">
    <source>
        <dbReference type="SAM" id="MobiDB-lite"/>
    </source>
</evidence>
<dbReference type="InterPro" id="IPR009929">
    <property type="entry name" value="T3SS_YscO"/>
</dbReference>